<evidence type="ECO:0000259" key="13">
    <source>
        <dbReference type="Pfam" id="PF22916"/>
    </source>
</evidence>
<dbReference type="InParanoid" id="A0A3N4KLM9"/>
<evidence type="ECO:0000256" key="4">
    <source>
        <dbReference type="ARBA" id="ARBA00011192"/>
    </source>
</evidence>
<dbReference type="PANTHER" id="PTHR12933:SF0">
    <property type="entry name" value="U3 SMALL NUCLEOLAR RNA-ASSOCIATED PROTEIN 25 HOMOLOG"/>
    <property type="match status" value="1"/>
</dbReference>
<accession>A0A3N4KLM9</accession>
<proteinExistence type="inferred from homology"/>
<feature type="domain" description="UTP25 C-terminal" evidence="12">
    <location>
        <begin position="541"/>
        <end position="727"/>
    </location>
</feature>
<feature type="region of interest" description="Disordered" evidence="11">
    <location>
        <begin position="1"/>
        <end position="188"/>
    </location>
</feature>
<name>A0A3N4KLM9_9PEZI</name>
<evidence type="ECO:0000256" key="8">
    <source>
        <dbReference type="ARBA" id="ARBA00023242"/>
    </source>
</evidence>
<feature type="compositionally biased region" description="Acidic residues" evidence="11">
    <location>
        <begin position="138"/>
        <end position="175"/>
    </location>
</feature>
<feature type="compositionally biased region" description="Acidic residues" evidence="11">
    <location>
        <begin position="83"/>
        <end position="102"/>
    </location>
</feature>
<dbReference type="FunCoup" id="A0A3N4KLM9">
    <property type="interactions" value="1223"/>
</dbReference>
<evidence type="ECO:0000256" key="1">
    <source>
        <dbReference type="ARBA" id="ARBA00002883"/>
    </source>
</evidence>
<evidence type="ECO:0000256" key="3">
    <source>
        <dbReference type="ARBA" id="ARBA00009223"/>
    </source>
</evidence>
<dbReference type="PANTHER" id="PTHR12933">
    <property type="entry name" value="ORF PROTEIN-RELATED"/>
    <property type="match status" value="1"/>
</dbReference>
<gene>
    <name evidence="14" type="ORF">P167DRAFT_526078</name>
</gene>
<keyword evidence="6 10" id="KW-0690">Ribosome biogenesis</keyword>
<dbReference type="Pfam" id="PF22916">
    <property type="entry name" value="UTP25_NTPase-like"/>
    <property type="match status" value="1"/>
</dbReference>
<comment type="subunit">
    <text evidence="4 10">Component of the ribosomal small subunit (SSU) processome composed of at least 40 protein subunits and snoRNA U3.</text>
</comment>
<evidence type="ECO:0000259" key="12">
    <source>
        <dbReference type="Pfam" id="PF06862"/>
    </source>
</evidence>
<evidence type="ECO:0000256" key="11">
    <source>
        <dbReference type="SAM" id="MobiDB-lite"/>
    </source>
</evidence>
<dbReference type="InterPro" id="IPR053940">
    <property type="entry name" value="UTP25_NTPase-like"/>
</dbReference>
<dbReference type="FunFam" id="3.40.50.300:FF:002356">
    <property type="entry name" value="U3 small nucleolar RNA-associated protein 25"/>
    <property type="match status" value="1"/>
</dbReference>
<feature type="compositionally biased region" description="Gly residues" evidence="11">
    <location>
        <begin position="10"/>
        <end position="43"/>
    </location>
</feature>
<keyword evidence="7 10" id="KW-0698">rRNA processing</keyword>
<feature type="compositionally biased region" description="Basic and acidic residues" evidence="11">
    <location>
        <begin position="47"/>
        <end position="59"/>
    </location>
</feature>
<dbReference type="Proteomes" id="UP000277580">
    <property type="component" value="Unassembled WGS sequence"/>
</dbReference>
<dbReference type="AlphaFoldDB" id="A0A3N4KLM9"/>
<dbReference type="InterPro" id="IPR053939">
    <property type="entry name" value="UTP25_C"/>
</dbReference>
<dbReference type="STRING" id="1392247.A0A3N4KLM9"/>
<evidence type="ECO:0000256" key="9">
    <source>
        <dbReference type="ARBA" id="ARBA00023274"/>
    </source>
</evidence>
<sequence length="728" mass="80439">MPPGQRGRGRGGSSGSFGGRGGNSSRGRGGARGRGGGGRGRGGIRSFENRPRDSKHPAPSEDEASSDEQVGAAHNAPGSGSESESEDDDAVLSTEDEEEPEDTSAKPYNVLLQSLTLSRKSKDTRDAKRRKTQHVVEAEEEDPEEEWAPVDEEGAEEEEEQQQDGGDSDDEDQSDPFESHFATPTPSYLARTKAAEANSWETKKLTHPALSGKLVFSAPSESQAAPGKKVDSIADVSLKNKLAAPFEALNGEFTPVQQALAPYIFANQDVLFTSRTPDNAAAVRNLACVHALNHIYKTRSRVLKNNERLSRAATTDDGAADLELRDQGFTRPKVLFLLPTRNACAEVVNTLLALSQAEQQENKKRFTDSFTLPPSEERIPATKPADFRELFSGNHDDLFRLGLKFTRKSVKLFSQFYTSDIILASPLGLRMVLGDEGDRKRDYDFLSSLELVVVDHADALLMQNWEHVEHVFKHLNLIPTDAHGCDFGRVRSWYLDSQARFVRQTLVTATFLTPEINALFAGHMRSIAGRVKTAPEYAGAMTDLGLQVRQTFMRFDARAPAQDADARFAFFAAMVLPGLQRSAGGSVVFVHSYYDFVRVRNHLDGLGLDFGVVSEETAVGAVARARSHFRTGRLKVLLYTGRAHHFRRYEVAGAREVVFYQVPDNERFYREVAGGWLARSVREGMAEAGTCRVRVLFSRWDVLRLERVVGSKRVGVMCTDVGDTFEFV</sequence>
<keyword evidence="9 10" id="KW-0687">Ribonucleoprotein</keyword>
<feature type="domain" description="UTP25 NTP hydrolase-like" evidence="13">
    <location>
        <begin position="268"/>
        <end position="531"/>
    </location>
</feature>
<keyword evidence="8 10" id="KW-0539">Nucleus</keyword>
<evidence type="ECO:0000256" key="7">
    <source>
        <dbReference type="ARBA" id="ARBA00022552"/>
    </source>
</evidence>
<protein>
    <recommendedName>
        <fullName evidence="5 10">U3 small nucleolar RNA-associated protein 25</fullName>
        <shortName evidence="10">U3 snoRNA-associated protein 25</shortName>
    </recommendedName>
</protein>
<evidence type="ECO:0000256" key="6">
    <source>
        <dbReference type="ARBA" id="ARBA00022517"/>
    </source>
</evidence>
<evidence type="ECO:0000256" key="5">
    <source>
        <dbReference type="ARBA" id="ARBA00015422"/>
    </source>
</evidence>
<evidence type="ECO:0000313" key="14">
    <source>
        <dbReference type="EMBL" id="RPB10309.1"/>
    </source>
</evidence>
<reference evidence="14 15" key="1">
    <citation type="journal article" date="2018" name="Nat. Ecol. Evol.">
        <title>Pezizomycetes genomes reveal the molecular basis of ectomycorrhizal truffle lifestyle.</title>
        <authorList>
            <person name="Murat C."/>
            <person name="Payen T."/>
            <person name="Noel B."/>
            <person name="Kuo A."/>
            <person name="Morin E."/>
            <person name="Chen J."/>
            <person name="Kohler A."/>
            <person name="Krizsan K."/>
            <person name="Balestrini R."/>
            <person name="Da Silva C."/>
            <person name="Montanini B."/>
            <person name="Hainaut M."/>
            <person name="Levati E."/>
            <person name="Barry K.W."/>
            <person name="Belfiori B."/>
            <person name="Cichocki N."/>
            <person name="Clum A."/>
            <person name="Dockter R.B."/>
            <person name="Fauchery L."/>
            <person name="Guy J."/>
            <person name="Iotti M."/>
            <person name="Le Tacon F."/>
            <person name="Lindquist E.A."/>
            <person name="Lipzen A."/>
            <person name="Malagnac F."/>
            <person name="Mello A."/>
            <person name="Molinier V."/>
            <person name="Miyauchi S."/>
            <person name="Poulain J."/>
            <person name="Riccioni C."/>
            <person name="Rubini A."/>
            <person name="Sitrit Y."/>
            <person name="Splivallo R."/>
            <person name="Traeger S."/>
            <person name="Wang M."/>
            <person name="Zifcakova L."/>
            <person name="Wipf D."/>
            <person name="Zambonelli A."/>
            <person name="Paolocci F."/>
            <person name="Nowrousian M."/>
            <person name="Ottonello S."/>
            <person name="Baldrian P."/>
            <person name="Spatafora J.W."/>
            <person name="Henrissat B."/>
            <person name="Nagy L.G."/>
            <person name="Aury J.M."/>
            <person name="Wincker P."/>
            <person name="Grigoriev I.V."/>
            <person name="Bonfante P."/>
            <person name="Martin F.M."/>
        </authorList>
    </citation>
    <scope>NUCLEOTIDE SEQUENCE [LARGE SCALE GENOMIC DNA]</scope>
    <source>
        <strain evidence="14 15">CCBAS932</strain>
    </source>
</reference>
<dbReference type="InterPro" id="IPR010678">
    <property type="entry name" value="UTP25"/>
</dbReference>
<evidence type="ECO:0000256" key="10">
    <source>
        <dbReference type="RuleBase" id="RU365070"/>
    </source>
</evidence>
<keyword evidence="15" id="KW-1185">Reference proteome</keyword>
<evidence type="ECO:0000256" key="2">
    <source>
        <dbReference type="ARBA" id="ARBA00004604"/>
    </source>
</evidence>
<comment type="similarity">
    <text evidence="3 10">Belongs to the UTP25 family.</text>
</comment>
<dbReference type="GO" id="GO:0019843">
    <property type="term" value="F:rRNA binding"/>
    <property type="evidence" value="ECO:0007669"/>
    <property type="project" value="TreeGrafter"/>
</dbReference>
<dbReference type="EMBL" id="ML119144">
    <property type="protein sequence ID" value="RPB10309.1"/>
    <property type="molecule type" value="Genomic_DNA"/>
</dbReference>
<organism evidence="14 15">
    <name type="scientific">Morchella conica CCBAS932</name>
    <dbReference type="NCBI Taxonomy" id="1392247"/>
    <lineage>
        <taxon>Eukaryota</taxon>
        <taxon>Fungi</taxon>
        <taxon>Dikarya</taxon>
        <taxon>Ascomycota</taxon>
        <taxon>Pezizomycotina</taxon>
        <taxon>Pezizomycetes</taxon>
        <taxon>Pezizales</taxon>
        <taxon>Morchellaceae</taxon>
        <taxon>Morchella</taxon>
    </lineage>
</organism>
<dbReference type="GO" id="GO:0000462">
    <property type="term" value="P:maturation of SSU-rRNA from tricistronic rRNA transcript (SSU-rRNA, 5.8S rRNA, LSU-rRNA)"/>
    <property type="evidence" value="ECO:0007669"/>
    <property type="project" value="TreeGrafter"/>
</dbReference>
<dbReference type="InterPro" id="IPR027417">
    <property type="entry name" value="P-loop_NTPase"/>
</dbReference>
<comment type="subcellular location">
    <subcellularLocation>
        <location evidence="2 10">Nucleus</location>
        <location evidence="2 10">Nucleolus</location>
    </subcellularLocation>
</comment>
<dbReference type="SUPFAM" id="SSF52540">
    <property type="entry name" value="P-loop containing nucleoside triphosphate hydrolases"/>
    <property type="match status" value="1"/>
</dbReference>
<dbReference type="GO" id="GO:0034511">
    <property type="term" value="F:U3 snoRNA binding"/>
    <property type="evidence" value="ECO:0007669"/>
    <property type="project" value="InterPro"/>
</dbReference>
<comment type="function">
    <text evidence="1 10">DEAD-box RNA helicase-like protein required for pre-18S rRNA processing, specifically at sites A0, A1, and A2.</text>
</comment>
<dbReference type="Pfam" id="PF06862">
    <property type="entry name" value="Utp25_C"/>
    <property type="match status" value="1"/>
</dbReference>
<dbReference type="GO" id="GO:0032040">
    <property type="term" value="C:small-subunit processome"/>
    <property type="evidence" value="ECO:0007669"/>
    <property type="project" value="TreeGrafter"/>
</dbReference>
<evidence type="ECO:0000313" key="15">
    <source>
        <dbReference type="Proteomes" id="UP000277580"/>
    </source>
</evidence>
<dbReference type="Gene3D" id="3.40.50.300">
    <property type="entry name" value="P-loop containing nucleotide triphosphate hydrolases"/>
    <property type="match status" value="1"/>
</dbReference>
<dbReference type="OrthoDB" id="10264378at2759"/>